<proteinExistence type="predicted"/>
<dbReference type="RefSeq" id="WP_087658964.1">
    <property type="nucleotide sequence ID" value="NZ_FCOL02000041.1"/>
</dbReference>
<dbReference type="Proteomes" id="UP000054925">
    <property type="component" value="Unassembled WGS sequence"/>
</dbReference>
<accession>A0A158KAP2</accession>
<protein>
    <submittedName>
        <fullName evidence="1">Uncharacterized protein</fullName>
    </submittedName>
</protein>
<evidence type="ECO:0000313" key="2">
    <source>
        <dbReference type="Proteomes" id="UP000054925"/>
    </source>
</evidence>
<organism evidence="1 2">
    <name type="scientific">Caballeronia terrestris</name>
    <dbReference type="NCBI Taxonomy" id="1226301"/>
    <lineage>
        <taxon>Bacteria</taxon>
        <taxon>Pseudomonadati</taxon>
        <taxon>Pseudomonadota</taxon>
        <taxon>Betaproteobacteria</taxon>
        <taxon>Burkholderiales</taxon>
        <taxon>Burkholderiaceae</taxon>
        <taxon>Caballeronia</taxon>
    </lineage>
</organism>
<comment type="caution">
    <text evidence="1">The sequence shown here is derived from an EMBL/GenBank/DDBJ whole genome shotgun (WGS) entry which is preliminary data.</text>
</comment>
<reference evidence="1" key="1">
    <citation type="submission" date="2016-01" db="EMBL/GenBank/DDBJ databases">
        <authorList>
            <person name="Peeters C."/>
        </authorList>
    </citation>
    <scope>NUCLEOTIDE SEQUENCE [LARGE SCALE GENOMIC DNA]</scope>
    <source>
        <strain evidence="1">LMG 22937</strain>
    </source>
</reference>
<sequence length="108" mass="11579">MSYVLSDGILKIVGRAGAVVELPGDSLHWDAPFEDAETGELVHLATIVSEEFQGLPDELIVLKLTETEGGGVQGGEVVVDRNDGHYEIDTEDLIVTIEDELDVGDADD</sequence>
<dbReference type="AlphaFoldDB" id="A0A158KAP2"/>
<dbReference type="EMBL" id="FCOL02000041">
    <property type="protein sequence ID" value="SAL77521.1"/>
    <property type="molecule type" value="Genomic_DNA"/>
</dbReference>
<name>A0A158KAP2_9BURK</name>
<dbReference type="OrthoDB" id="9131987at2"/>
<gene>
    <name evidence="1" type="ORF">AWB67_05109</name>
</gene>
<keyword evidence="2" id="KW-1185">Reference proteome</keyword>
<evidence type="ECO:0000313" key="1">
    <source>
        <dbReference type="EMBL" id="SAL77521.1"/>
    </source>
</evidence>